<comment type="cofactor">
    <cofactor evidence="1">
        <name>Mg(2+)</name>
        <dbReference type="ChEBI" id="CHEBI:18420"/>
    </cofactor>
</comment>
<reference evidence="6 7" key="1">
    <citation type="journal article" date="2014" name="Int. J. Syst. Evol. Microbiol.">
        <title>Solimonas terrae sp. nov., isolated from soil.</title>
        <authorList>
            <person name="Kim S.J."/>
            <person name="Moon J.Y."/>
            <person name="Weon H.Y."/>
            <person name="Ahn J.H."/>
            <person name="Chen W.M."/>
            <person name="Kwon S.W."/>
        </authorList>
    </citation>
    <scope>NUCLEOTIDE SEQUENCE [LARGE SCALE GENOMIC DNA]</scope>
    <source>
        <strain evidence="6 7">KIS83-12</strain>
    </source>
</reference>
<dbReference type="PRINTS" id="PR00502">
    <property type="entry name" value="NUDIXFAMILY"/>
</dbReference>
<proteinExistence type="inferred from homology"/>
<evidence type="ECO:0000259" key="5">
    <source>
        <dbReference type="PROSITE" id="PS51462"/>
    </source>
</evidence>
<keyword evidence="7" id="KW-1185">Reference proteome</keyword>
<keyword evidence="2 4" id="KW-0378">Hydrolase</keyword>
<dbReference type="InterPro" id="IPR020476">
    <property type="entry name" value="Nudix_hydrolase"/>
</dbReference>
<comment type="similarity">
    <text evidence="4">Belongs to the Nudix hydrolase family.</text>
</comment>
<dbReference type="InterPro" id="IPR000086">
    <property type="entry name" value="NUDIX_hydrolase_dom"/>
</dbReference>
<dbReference type="Proteomes" id="UP000472676">
    <property type="component" value="Unassembled WGS sequence"/>
</dbReference>
<dbReference type="SUPFAM" id="SSF55811">
    <property type="entry name" value="Nudix"/>
    <property type="match status" value="1"/>
</dbReference>
<evidence type="ECO:0000256" key="3">
    <source>
        <dbReference type="ARBA" id="ARBA00022842"/>
    </source>
</evidence>
<evidence type="ECO:0000313" key="7">
    <source>
        <dbReference type="Proteomes" id="UP000472676"/>
    </source>
</evidence>
<feature type="domain" description="Nudix hydrolase" evidence="5">
    <location>
        <begin position="24"/>
        <end position="151"/>
    </location>
</feature>
<dbReference type="PROSITE" id="PS51462">
    <property type="entry name" value="NUDIX"/>
    <property type="match status" value="1"/>
</dbReference>
<dbReference type="PROSITE" id="PS00893">
    <property type="entry name" value="NUDIX_BOX"/>
    <property type="match status" value="1"/>
</dbReference>
<evidence type="ECO:0000256" key="1">
    <source>
        <dbReference type="ARBA" id="ARBA00001946"/>
    </source>
</evidence>
<dbReference type="Pfam" id="PF00293">
    <property type="entry name" value="NUDIX"/>
    <property type="match status" value="1"/>
</dbReference>
<gene>
    <name evidence="6" type="ORF">G7Y85_19695</name>
</gene>
<accession>A0A6M2BX94</accession>
<dbReference type="AlphaFoldDB" id="A0A6M2BX94"/>
<organism evidence="6 7">
    <name type="scientific">Solimonas terrae</name>
    <dbReference type="NCBI Taxonomy" id="1396819"/>
    <lineage>
        <taxon>Bacteria</taxon>
        <taxon>Pseudomonadati</taxon>
        <taxon>Pseudomonadota</taxon>
        <taxon>Gammaproteobacteria</taxon>
        <taxon>Nevskiales</taxon>
        <taxon>Nevskiaceae</taxon>
        <taxon>Solimonas</taxon>
    </lineage>
</organism>
<evidence type="ECO:0000256" key="2">
    <source>
        <dbReference type="ARBA" id="ARBA00022801"/>
    </source>
</evidence>
<comment type="caution">
    <text evidence="6">The sequence shown here is derived from an EMBL/GenBank/DDBJ whole genome shotgun (WGS) entry which is preliminary data.</text>
</comment>
<dbReference type="GO" id="GO:0016787">
    <property type="term" value="F:hydrolase activity"/>
    <property type="evidence" value="ECO:0007669"/>
    <property type="project" value="UniProtKB-KW"/>
</dbReference>
<dbReference type="InterPro" id="IPR020084">
    <property type="entry name" value="NUDIX_hydrolase_CS"/>
</dbReference>
<dbReference type="PANTHER" id="PTHR43222">
    <property type="entry name" value="NUDIX HYDROLASE 23"/>
    <property type="match status" value="1"/>
</dbReference>
<evidence type="ECO:0000256" key="4">
    <source>
        <dbReference type="RuleBase" id="RU003476"/>
    </source>
</evidence>
<dbReference type="PANTHER" id="PTHR43222:SF2">
    <property type="entry name" value="NUDIX HYDROLASE 23, CHLOROPLASTIC"/>
    <property type="match status" value="1"/>
</dbReference>
<dbReference type="CDD" id="cd02883">
    <property type="entry name" value="NUDIX_Hydrolase"/>
    <property type="match status" value="1"/>
</dbReference>
<protein>
    <submittedName>
        <fullName evidence="6">NUDIX domain-containing protein</fullName>
    </submittedName>
</protein>
<dbReference type="EMBL" id="JAAMOW010000012">
    <property type="protein sequence ID" value="NGY07004.1"/>
    <property type="molecule type" value="Genomic_DNA"/>
</dbReference>
<dbReference type="InterPro" id="IPR015797">
    <property type="entry name" value="NUDIX_hydrolase-like_dom_sf"/>
</dbReference>
<keyword evidence="3" id="KW-0460">Magnesium</keyword>
<sequence>MRRLENDHVDRCVCTRCGFVRYQGPQLLVLTAVFAEGRMLMMRRGQDPYAGMLSVPGGYVEAHESLEAAAVREIEEEVGLVLDRATLIPFGMLSLPSMNQVHVVFIAKIEKRLPLRPSPPEVLEAGWYERSEVPEHELWTPAHDFDIDLIFDRGSSDRFDFYQRTDESMRMISEGTRIRHIWPAQD</sequence>
<dbReference type="Gene3D" id="3.90.79.10">
    <property type="entry name" value="Nucleoside Triphosphate Pyrophosphohydrolase"/>
    <property type="match status" value="1"/>
</dbReference>
<evidence type="ECO:0000313" key="6">
    <source>
        <dbReference type="EMBL" id="NGY07004.1"/>
    </source>
</evidence>
<name>A0A6M2BX94_9GAMM</name>